<dbReference type="GeneID" id="128201100"/>
<dbReference type="RefSeq" id="XP_052752777.1">
    <property type="nucleotide sequence ID" value="XM_052896817.1"/>
</dbReference>
<dbReference type="Proteomes" id="UP001652740">
    <property type="component" value="Unplaced"/>
</dbReference>
<dbReference type="Pfam" id="PF03732">
    <property type="entry name" value="Retrotrans_gag"/>
    <property type="match status" value="1"/>
</dbReference>
<evidence type="ECO:0000313" key="4">
    <source>
        <dbReference type="RefSeq" id="XP_052752777.1"/>
    </source>
</evidence>
<proteinExistence type="predicted"/>
<feature type="region of interest" description="Disordered" evidence="1">
    <location>
        <begin position="302"/>
        <end position="326"/>
    </location>
</feature>
<feature type="domain" description="Retrotransposon gag" evidence="2">
    <location>
        <begin position="108"/>
        <end position="166"/>
    </location>
</feature>
<protein>
    <submittedName>
        <fullName evidence="4">Uncharacterized protein LOC128201100</fullName>
    </submittedName>
</protein>
<dbReference type="PANTHER" id="PTHR33223">
    <property type="entry name" value="CCHC-TYPE DOMAIN-CONTAINING PROTEIN"/>
    <property type="match status" value="1"/>
</dbReference>
<organism evidence="3 4">
    <name type="scientific">Galleria mellonella</name>
    <name type="common">Greater wax moth</name>
    <dbReference type="NCBI Taxonomy" id="7137"/>
    <lineage>
        <taxon>Eukaryota</taxon>
        <taxon>Metazoa</taxon>
        <taxon>Ecdysozoa</taxon>
        <taxon>Arthropoda</taxon>
        <taxon>Hexapoda</taxon>
        <taxon>Insecta</taxon>
        <taxon>Pterygota</taxon>
        <taxon>Neoptera</taxon>
        <taxon>Endopterygota</taxon>
        <taxon>Lepidoptera</taxon>
        <taxon>Glossata</taxon>
        <taxon>Ditrysia</taxon>
        <taxon>Pyraloidea</taxon>
        <taxon>Pyralidae</taxon>
        <taxon>Galleriinae</taxon>
        <taxon>Galleria</taxon>
    </lineage>
</organism>
<dbReference type="InterPro" id="IPR005162">
    <property type="entry name" value="Retrotrans_gag_dom"/>
</dbReference>
<evidence type="ECO:0000259" key="2">
    <source>
        <dbReference type="Pfam" id="PF03732"/>
    </source>
</evidence>
<name>A0ABM3MN09_GALME</name>
<dbReference type="PANTHER" id="PTHR33223:SF6">
    <property type="entry name" value="CCHC-TYPE DOMAIN-CONTAINING PROTEIN"/>
    <property type="match status" value="1"/>
</dbReference>
<reference evidence="4" key="1">
    <citation type="submission" date="2025-08" db="UniProtKB">
        <authorList>
            <consortium name="RefSeq"/>
        </authorList>
    </citation>
    <scope>IDENTIFICATION</scope>
    <source>
        <tissue evidence="4">Whole larvae</tissue>
    </source>
</reference>
<feature type="compositionally biased region" description="Polar residues" evidence="1">
    <location>
        <begin position="253"/>
        <end position="266"/>
    </location>
</feature>
<keyword evidence="3" id="KW-1185">Reference proteome</keyword>
<accession>A0ABM3MN09</accession>
<gene>
    <name evidence="4" type="primary">LOC128201100</name>
</gene>
<sequence>MPKFPKVEENTLTIDTATVDQDITNTLVKSPLSSPRITRKAAAALAMAELELSILFKFIKSYNGDRETLNSFLVNCDNAFDLATESQKPILFKFILSQLNGKAEVACSIKDFTSWEQLKEFLKTQFSERKHYSHLLTELQESKQGPQDNVSQYALRVETYLSQLLTEISLSNTKVKELPGRTAAMEDLALHHFLMGLHPRISNIVRCRSPKTLNEAINFAVSEERIQQTLYRRPQPESKPNNSNANKFKPTHYKSSNTSPSSYKPFNPASQASSSLFCRYCKIPGHDISMCKKREYNNNRFKIPQNPISSQNPYGASPRKLPRKPT</sequence>
<feature type="region of interest" description="Disordered" evidence="1">
    <location>
        <begin position="230"/>
        <end position="266"/>
    </location>
</feature>
<evidence type="ECO:0000256" key="1">
    <source>
        <dbReference type="SAM" id="MobiDB-lite"/>
    </source>
</evidence>
<evidence type="ECO:0000313" key="3">
    <source>
        <dbReference type="Proteomes" id="UP001652740"/>
    </source>
</evidence>